<feature type="region of interest" description="Disordered" evidence="2">
    <location>
        <begin position="71"/>
        <end position="325"/>
    </location>
</feature>
<dbReference type="GO" id="GO:1990269">
    <property type="term" value="F:RNA polymerase II C-terminal domain phosphoserine binding"/>
    <property type="evidence" value="ECO:0007669"/>
    <property type="project" value="TreeGrafter"/>
</dbReference>
<sequence length="714" mass="79276">MKAKNQFRHFRGTTSEFPRHPEILLKTLVSSPSSSALSRTGGKVTEVTDFGVRGCDMADLENLLLEAAGRTNAAGRNRHSHPPSRRQREGSYSDAGSDSRDDDSDDDRGYASRKPSGSQVPLKKRLDPAERDDDAGSQEEGDNEDVGSDREGDSSNESDVGDDLYKDDDDRRKLAGMSELQREMILSDRASKKNDKHLYESLRAKKDKGKTAPSRKETSPLPSSRIRSSARSADRAAAKDDALNELRAKRLKQQDPEAHRKLRDASRGNANNRRFSPTKRKPFTAPSLSSSSESESRFQSEDEESTGDGGMVDSDDERSMSGLKGPTFEDIKEITIRRSKLAKWLMEPFFEELIVGCFVRVGIGRSRSGSIYRLCLVRNVDATEPDRQYKLENKITHKYLNVIWGNESSAARWQMAMVSDSAPLEDEYKQWLKEVERTNGRMLSKQDVLEKKEAIQKANNFVYSAATVKQMLREKKSASSRPLNIAAEKDRLRREMDVALSKNDESEVERIKARLQQLEASRRLQMKDTKAIRLVEMNRKNRVENFKNASELRPLKDLKAGEAGYDPFSRRWTRSRNYYVGNAGEANGAAEAGGNSDNAMPASETNRTGSGRTAEAGMAATAAALEAAAGAGKLVDTSAPVDGGTESNSLHNFELPISLAVLQKFGGPMGAQAGFLARKQQIEATVGRQVPENDGRRHALTLTVSDYKRRRGLL</sequence>
<dbReference type="Proteomes" id="UP000685013">
    <property type="component" value="Chromosome 4"/>
</dbReference>
<feature type="compositionally biased region" description="Basic residues" evidence="2">
    <location>
        <begin position="76"/>
        <end position="85"/>
    </location>
</feature>
<evidence type="ECO:0000313" key="4">
    <source>
        <dbReference type="EMBL" id="KAG6600617.1"/>
    </source>
</evidence>
<keyword evidence="5" id="KW-1185">Reference proteome</keyword>
<dbReference type="AlphaFoldDB" id="A0AAV6NRR7"/>
<feature type="domain" description="Plus3" evidence="3">
    <location>
        <begin position="325"/>
        <end position="460"/>
    </location>
</feature>
<dbReference type="FunFam" id="3.90.70.200:FF:000003">
    <property type="entry name" value="RNA polymerase-associated protein RTF1"/>
    <property type="match status" value="1"/>
</dbReference>
<keyword evidence="1" id="KW-0175">Coiled coil</keyword>
<proteinExistence type="predicted"/>
<evidence type="ECO:0000256" key="2">
    <source>
        <dbReference type="SAM" id="MobiDB-lite"/>
    </source>
</evidence>
<dbReference type="InterPro" id="IPR004343">
    <property type="entry name" value="Plus-3_dom"/>
</dbReference>
<feature type="non-terminal residue" evidence="4">
    <location>
        <position position="1"/>
    </location>
</feature>
<name>A0AAV6NRR7_9ROSI</name>
<protein>
    <submittedName>
        <fullName evidence="4">Protein RTF1-like protein</fullName>
    </submittedName>
</protein>
<comment type="caution">
    <text evidence="4">The sequence shown here is derived from an EMBL/GenBank/DDBJ whole genome shotgun (WGS) entry which is preliminary data.</text>
</comment>
<accession>A0AAV6NRR7</accession>
<feature type="compositionally biased region" description="Basic and acidic residues" evidence="2">
    <location>
        <begin position="180"/>
        <end position="204"/>
    </location>
</feature>
<dbReference type="EMBL" id="JAGKQH010000004">
    <property type="protein sequence ID" value="KAG6600617.1"/>
    <property type="molecule type" value="Genomic_DNA"/>
</dbReference>
<dbReference type="GO" id="GO:0003677">
    <property type="term" value="F:DNA binding"/>
    <property type="evidence" value="ECO:0007669"/>
    <property type="project" value="InterPro"/>
</dbReference>
<gene>
    <name evidence="4" type="primary">VIP5</name>
    <name evidence="4" type="ORF">SDJN03_05850</name>
</gene>
<feature type="region of interest" description="Disordered" evidence="2">
    <location>
        <begin position="589"/>
        <end position="614"/>
    </location>
</feature>
<evidence type="ECO:0000259" key="3">
    <source>
        <dbReference type="PROSITE" id="PS51360"/>
    </source>
</evidence>
<dbReference type="Pfam" id="PF03126">
    <property type="entry name" value="Plus-3"/>
    <property type="match status" value="1"/>
</dbReference>
<feature type="compositionally biased region" description="Acidic residues" evidence="2">
    <location>
        <begin position="130"/>
        <end position="146"/>
    </location>
</feature>
<reference evidence="4 5" key="1">
    <citation type="journal article" date="2021" name="Hortic Res">
        <title>The domestication of Cucurbita argyrosperma as revealed by the genome of its wild relative.</title>
        <authorList>
            <person name="Barrera-Redondo J."/>
            <person name="Sanchez-de la Vega G."/>
            <person name="Aguirre-Liguori J.A."/>
            <person name="Castellanos-Morales G."/>
            <person name="Gutierrez-Guerrero Y.T."/>
            <person name="Aguirre-Dugua X."/>
            <person name="Aguirre-Planter E."/>
            <person name="Tenaillon M.I."/>
            <person name="Lira-Saade R."/>
            <person name="Eguiarte L.E."/>
        </authorList>
    </citation>
    <scope>NUCLEOTIDE SEQUENCE [LARGE SCALE GENOMIC DNA]</scope>
    <source>
        <strain evidence="4">JBR-2021</strain>
    </source>
</reference>
<dbReference type="SMART" id="SM00719">
    <property type="entry name" value="Plus3"/>
    <property type="match status" value="1"/>
</dbReference>
<dbReference type="PROSITE" id="PS51360">
    <property type="entry name" value="PLUS3"/>
    <property type="match status" value="1"/>
</dbReference>
<evidence type="ECO:0000313" key="5">
    <source>
        <dbReference type="Proteomes" id="UP000685013"/>
    </source>
</evidence>
<dbReference type="PANTHER" id="PTHR13115">
    <property type="entry name" value="RNA POLYMERASE-ASSOCIATED PROTEIN RTF1 HOMOLOG"/>
    <property type="match status" value="1"/>
</dbReference>
<organism evidence="4 5">
    <name type="scientific">Cucurbita argyrosperma subsp. sororia</name>
    <dbReference type="NCBI Taxonomy" id="37648"/>
    <lineage>
        <taxon>Eukaryota</taxon>
        <taxon>Viridiplantae</taxon>
        <taxon>Streptophyta</taxon>
        <taxon>Embryophyta</taxon>
        <taxon>Tracheophyta</taxon>
        <taxon>Spermatophyta</taxon>
        <taxon>Magnoliopsida</taxon>
        <taxon>eudicotyledons</taxon>
        <taxon>Gunneridae</taxon>
        <taxon>Pentapetalae</taxon>
        <taxon>rosids</taxon>
        <taxon>fabids</taxon>
        <taxon>Cucurbitales</taxon>
        <taxon>Cucurbitaceae</taxon>
        <taxon>Cucurbiteae</taxon>
        <taxon>Cucurbita</taxon>
    </lineage>
</organism>
<feature type="compositionally biased region" description="Acidic residues" evidence="2">
    <location>
        <begin position="154"/>
        <end position="167"/>
    </location>
</feature>
<dbReference type="PANTHER" id="PTHR13115:SF8">
    <property type="entry name" value="RNA POLYMERASE-ASSOCIATED PROTEIN RTF1 HOMOLOG"/>
    <property type="match status" value="1"/>
</dbReference>
<feature type="compositionally biased region" description="Basic and acidic residues" evidence="2">
    <location>
        <begin position="232"/>
        <end position="266"/>
    </location>
</feature>
<feature type="coiled-coil region" evidence="1">
    <location>
        <begin position="489"/>
        <end position="528"/>
    </location>
</feature>
<dbReference type="GO" id="GO:0016593">
    <property type="term" value="C:Cdc73/Paf1 complex"/>
    <property type="evidence" value="ECO:0007669"/>
    <property type="project" value="TreeGrafter"/>
</dbReference>
<evidence type="ECO:0000256" key="1">
    <source>
        <dbReference type="SAM" id="Coils"/>
    </source>
</evidence>